<comment type="caution">
    <text evidence="1">The sequence shown here is derived from an EMBL/GenBank/DDBJ whole genome shotgun (WGS) entry which is preliminary data.</text>
</comment>
<dbReference type="Proteomes" id="UP000605990">
    <property type="component" value="Unassembled WGS sequence"/>
</dbReference>
<keyword evidence="2" id="KW-1185">Reference proteome</keyword>
<evidence type="ECO:0000313" key="2">
    <source>
        <dbReference type="Proteomes" id="UP000605990"/>
    </source>
</evidence>
<protein>
    <submittedName>
        <fullName evidence="1">Uncharacterized protein</fullName>
    </submittedName>
</protein>
<dbReference type="RefSeq" id="WP_166126141.1">
    <property type="nucleotide sequence ID" value="NZ_JAANOQ010000003.1"/>
</dbReference>
<evidence type="ECO:0000313" key="1">
    <source>
        <dbReference type="EMBL" id="MBC5834458.1"/>
    </source>
</evidence>
<gene>
    <name evidence="1" type="ORF">H8R27_06115</name>
</gene>
<reference evidence="1 2" key="1">
    <citation type="submission" date="2020-08" db="EMBL/GenBank/DDBJ databases">
        <title>Description of novel Flavobacterium F-408 isolate.</title>
        <authorList>
            <person name="Saticioglu I.B."/>
            <person name="Duman M."/>
            <person name="Altun S."/>
        </authorList>
    </citation>
    <scope>NUCLEOTIDE SEQUENCE [LARGE SCALE GENOMIC DNA]</scope>
    <source>
        <strain evidence="1 2">F-408</strain>
    </source>
</reference>
<dbReference type="EMBL" id="JACRUN010000002">
    <property type="protein sequence ID" value="MBC5834458.1"/>
    <property type="molecule type" value="Genomic_DNA"/>
</dbReference>
<accession>A0ABR7IXL5</accession>
<proteinExistence type="predicted"/>
<name>A0ABR7IXL5_9FLAO</name>
<organism evidence="1 2">
    <name type="scientific">Flavobacterium bernardetii</name>
    <dbReference type="NCBI Taxonomy" id="2813823"/>
    <lineage>
        <taxon>Bacteria</taxon>
        <taxon>Pseudomonadati</taxon>
        <taxon>Bacteroidota</taxon>
        <taxon>Flavobacteriia</taxon>
        <taxon>Flavobacteriales</taxon>
        <taxon>Flavobacteriaceae</taxon>
        <taxon>Flavobacterium</taxon>
    </lineage>
</organism>
<sequence>MKNLVTILLLISSNLFFSQEKKEEVKESKSESSENGKIENGVYICDLIEWEIAIPEGYQIIKKERIEELEKKGLEAIKKEVPNGIIINGHPPQLIGFQLDRFNYFKSSLETLVGKKKFTLEEHKLFTEKLLRDTYSNIKELKYELTKSDLQLGKHNFYKIEVKIYSAKDDRHLLTQELYNAYINNSLFSASINYTKESVGMILNYNFEKSFEKQ</sequence>